<evidence type="ECO:0000256" key="6">
    <source>
        <dbReference type="RuleBase" id="RU003560"/>
    </source>
</evidence>
<evidence type="ECO:0000256" key="3">
    <source>
        <dbReference type="ARBA" id="ARBA00022576"/>
    </source>
</evidence>
<dbReference type="Gene3D" id="3.90.1150.10">
    <property type="entry name" value="Aspartate Aminotransferase, domain 1"/>
    <property type="match status" value="1"/>
</dbReference>
<dbReference type="InterPro" id="IPR005814">
    <property type="entry name" value="Aminotrans_3"/>
</dbReference>
<comment type="caution">
    <text evidence="7">The sequence shown here is derived from an EMBL/GenBank/DDBJ whole genome shotgun (WGS) entry which is preliminary data.</text>
</comment>
<evidence type="ECO:0000313" key="8">
    <source>
        <dbReference type="Proteomes" id="UP000182661"/>
    </source>
</evidence>
<accession>A0A657LQ10</accession>
<dbReference type="FunFam" id="3.40.640.10:FF:000004">
    <property type="entry name" value="Acetylornithine aminotransferase"/>
    <property type="match status" value="1"/>
</dbReference>
<dbReference type="PIRSF" id="PIRSF000521">
    <property type="entry name" value="Transaminase_4ab_Lys_Orn"/>
    <property type="match status" value="1"/>
</dbReference>
<keyword evidence="2" id="KW-0055">Arginine biosynthesis</keyword>
<dbReference type="AlphaFoldDB" id="A0A657LQ10"/>
<dbReference type="CDD" id="cd00610">
    <property type="entry name" value="OAT_like"/>
    <property type="match status" value="1"/>
</dbReference>
<keyword evidence="3 7" id="KW-0032">Aminotransferase</keyword>
<evidence type="ECO:0000256" key="5">
    <source>
        <dbReference type="ARBA" id="ARBA00022898"/>
    </source>
</evidence>
<keyword evidence="4 7" id="KW-0808">Transferase</keyword>
<evidence type="ECO:0000256" key="4">
    <source>
        <dbReference type="ARBA" id="ARBA00022679"/>
    </source>
</evidence>
<dbReference type="EMBL" id="LSRP01000105">
    <property type="protein sequence ID" value="OJF93737.1"/>
    <property type="molecule type" value="Genomic_DNA"/>
</dbReference>
<dbReference type="GO" id="GO:0008483">
    <property type="term" value="F:transaminase activity"/>
    <property type="evidence" value="ECO:0007669"/>
    <property type="project" value="UniProtKB-KW"/>
</dbReference>
<dbReference type="InterPro" id="IPR015424">
    <property type="entry name" value="PyrdxlP-dep_Trfase"/>
</dbReference>
<reference evidence="7 8" key="1">
    <citation type="submission" date="2016-02" db="EMBL/GenBank/DDBJ databases">
        <title>Genome sequencing of a beta-galactosidase producing bacteria Rhizobium sp. 59.</title>
        <authorList>
            <person name="Wang D."/>
            <person name="Kot W."/>
            <person name="Qin Y."/>
            <person name="Hansen L."/>
            <person name="Naqvi K."/>
            <person name="Rensing C."/>
        </authorList>
    </citation>
    <scope>NUCLEOTIDE SEQUENCE [LARGE SCALE GENOMIC DNA]</scope>
    <source>
        <strain evidence="7 8">59</strain>
    </source>
</reference>
<dbReference type="PROSITE" id="PS00600">
    <property type="entry name" value="AA_TRANSFER_CLASS_3"/>
    <property type="match status" value="1"/>
</dbReference>
<evidence type="ECO:0000256" key="1">
    <source>
        <dbReference type="ARBA" id="ARBA00001933"/>
    </source>
</evidence>
<dbReference type="GO" id="GO:0006526">
    <property type="term" value="P:L-arginine biosynthetic process"/>
    <property type="evidence" value="ECO:0007669"/>
    <property type="project" value="UniProtKB-KW"/>
</dbReference>
<dbReference type="InterPro" id="IPR015421">
    <property type="entry name" value="PyrdxlP-dep_Trfase_major"/>
</dbReference>
<dbReference type="Pfam" id="PF00202">
    <property type="entry name" value="Aminotran_3"/>
    <property type="match status" value="1"/>
</dbReference>
<dbReference type="InterPro" id="IPR015422">
    <property type="entry name" value="PyrdxlP-dep_Trfase_small"/>
</dbReference>
<dbReference type="PANTHER" id="PTHR11986:SF79">
    <property type="entry name" value="ACETYLORNITHINE AMINOTRANSFERASE, MITOCHONDRIAL"/>
    <property type="match status" value="1"/>
</dbReference>
<comment type="similarity">
    <text evidence="6">Belongs to the class-III pyridoxal-phosphate-dependent aminotransferase family.</text>
</comment>
<dbReference type="OrthoDB" id="9801834at2"/>
<dbReference type="Gene3D" id="3.40.640.10">
    <property type="entry name" value="Type I PLP-dependent aspartate aminotransferase-like (Major domain)"/>
    <property type="match status" value="1"/>
</dbReference>
<organism evidence="7 8">
    <name type="scientific">Pararhizobium antarcticum</name>
    <dbReference type="NCBI Taxonomy" id="1798805"/>
    <lineage>
        <taxon>Bacteria</taxon>
        <taxon>Pseudomonadati</taxon>
        <taxon>Pseudomonadota</taxon>
        <taxon>Alphaproteobacteria</taxon>
        <taxon>Hyphomicrobiales</taxon>
        <taxon>Rhizobiaceae</taxon>
        <taxon>Rhizobium/Agrobacterium group</taxon>
        <taxon>Pararhizobium</taxon>
    </lineage>
</organism>
<dbReference type="InterPro" id="IPR050103">
    <property type="entry name" value="Class-III_PLP-dep_AT"/>
</dbReference>
<proteinExistence type="inferred from homology"/>
<name>A0A657LQ10_9HYPH</name>
<keyword evidence="2" id="KW-0028">Amino-acid biosynthesis</keyword>
<dbReference type="PANTHER" id="PTHR11986">
    <property type="entry name" value="AMINOTRANSFERASE CLASS III"/>
    <property type="match status" value="1"/>
</dbReference>
<evidence type="ECO:0000313" key="7">
    <source>
        <dbReference type="EMBL" id="OJF93737.1"/>
    </source>
</evidence>
<dbReference type="Proteomes" id="UP000182661">
    <property type="component" value="Unassembled WGS sequence"/>
</dbReference>
<protein>
    <submittedName>
        <fullName evidence="7">Aminotransferase class III</fullName>
    </submittedName>
</protein>
<sequence length="491" mass="53528">MTTMLDKPARIAIEAPALDAAPLSAGIKKPDLITVEQAKAMSLGDMTTLFKDHLNPGQLHFMKLLGFNKVKIESAEGMYYTDQNGRKILDFFGGFGSLALGHNHPRIVGARKKFQDENRHEIAIAFMSQYAAALAKNLAAIAPGDLDMVFLGSSGSEAMEAALKVAERAAGPKRSRIVYAENSFHGKTKGVLSVTDGPLYRGEFRLFDNNVKVPFGDIDAIRRAFESDPTIGILLLETIQGGGGINLAPPEFWQEVRALCDKHGVIWIADEVQCGVGRSGRFFAFEYANVVPDVTAVAKSLGGGKTAVGAMIARREIYMKAYGTPKTAMIHAQATFGGIGEACITAIETLNVLYDEDLIENAAVQGEYLLERLAALHAKYPKIIKDVRGQGLMIGLEFQDFSQTLPMVLRPVVAMLDDKLKGSLSGFIGALLLRDYDTLVAFTEYNRNVIRLLPPLTCERQHVDQFVDALDDLLGRGIVRIVKDFVGSQFA</sequence>
<dbReference type="GO" id="GO:0030170">
    <property type="term" value="F:pyridoxal phosphate binding"/>
    <property type="evidence" value="ECO:0007669"/>
    <property type="project" value="InterPro"/>
</dbReference>
<dbReference type="InterPro" id="IPR049704">
    <property type="entry name" value="Aminotrans_3_PPA_site"/>
</dbReference>
<evidence type="ECO:0000256" key="2">
    <source>
        <dbReference type="ARBA" id="ARBA00022571"/>
    </source>
</evidence>
<comment type="cofactor">
    <cofactor evidence="1">
        <name>pyridoxal 5'-phosphate</name>
        <dbReference type="ChEBI" id="CHEBI:597326"/>
    </cofactor>
</comment>
<keyword evidence="8" id="KW-1185">Reference proteome</keyword>
<gene>
    <name evidence="7" type="ORF">AX760_21415</name>
</gene>
<dbReference type="SUPFAM" id="SSF53383">
    <property type="entry name" value="PLP-dependent transferases"/>
    <property type="match status" value="1"/>
</dbReference>
<dbReference type="GO" id="GO:0042802">
    <property type="term" value="F:identical protein binding"/>
    <property type="evidence" value="ECO:0007669"/>
    <property type="project" value="TreeGrafter"/>
</dbReference>
<keyword evidence="5 6" id="KW-0663">Pyridoxal phosphate</keyword>